<keyword evidence="2" id="KW-1015">Disulfide bond</keyword>
<dbReference type="SMART" id="SM00409">
    <property type="entry name" value="IG"/>
    <property type="match status" value="3"/>
</dbReference>
<proteinExistence type="predicted"/>
<protein>
    <submittedName>
        <fullName evidence="8">Carcinoembryonic antigen-related cell adhesion molecule 1-like</fullName>
    </submittedName>
</protein>
<feature type="signal peptide" evidence="6">
    <location>
        <begin position="1"/>
        <end position="23"/>
    </location>
</feature>
<evidence type="ECO:0000256" key="6">
    <source>
        <dbReference type="SAM" id="SignalP"/>
    </source>
</evidence>
<dbReference type="SMART" id="SM00408">
    <property type="entry name" value="IGc2"/>
    <property type="match status" value="2"/>
</dbReference>
<sequence>MFLSQGLLTWTLLLSVLAGSVSALQTVNGAVGGSVYLTVDLTLPTPENLQAVWRFNTNSLIVSLSPGNPIIYTATYQERCELLPDLTLRLDKLTLADQGDYTLTVSDLAIGNETTVTVYLAVYKPITITPNLKSNTSSPANGSIVSLHCDAPDQTVETYTFYRNQVNACSQSRVTCAGSNLTFHPIIASDKGNYTCTIQNPINNKTSDPFPLLVTGHPKESIKCSAIGNNQNVHLLCSWADGNPPANINMSFNTSIQSGLNEVVKYVPLNTVYSSEKLVCHGAQGGLEVSCALTLEKPYAADFTNYSTTPVEEGNSVTLTVTLTGNTVGINSRALIPKVQILPANFTWFHLNPNPTPVPEGVKFSAISTPSTSNLTVSTVTESENGTYECRAENMFGSTHFFFIMHVTAGPIPPPSNGLGPGEIAGIVIGVLAGLAIIGIVVFFIVKGNKKKAKAQSVGLNGSGDQIGTTEYAVINRNRTNGGIAETSITDIPQDNKDDVQYAALRFQNQESVKPIIPTVPETEYSTVKNTLQK</sequence>
<name>A0AAD1T7H4_PELCU</name>
<keyword evidence="5" id="KW-0812">Transmembrane</keyword>
<keyword evidence="5" id="KW-0472">Membrane</keyword>
<evidence type="ECO:0000256" key="2">
    <source>
        <dbReference type="ARBA" id="ARBA00023157"/>
    </source>
</evidence>
<feature type="domain" description="Ig-like" evidence="7">
    <location>
        <begin position="298"/>
        <end position="408"/>
    </location>
</feature>
<dbReference type="InterPro" id="IPR003599">
    <property type="entry name" value="Ig_sub"/>
</dbReference>
<dbReference type="Proteomes" id="UP001295444">
    <property type="component" value="Chromosome 10"/>
</dbReference>
<dbReference type="PANTHER" id="PTHR44337:SF25">
    <property type="entry name" value="HEMICENTIN-1-LIKE"/>
    <property type="match status" value="1"/>
</dbReference>
<feature type="chain" id="PRO_5042153844" evidence="6">
    <location>
        <begin position="24"/>
        <end position="534"/>
    </location>
</feature>
<dbReference type="EMBL" id="OW240921">
    <property type="protein sequence ID" value="CAH2319044.1"/>
    <property type="molecule type" value="Genomic_DNA"/>
</dbReference>
<evidence type="ECO:0000256" key="5">
    <source>
        <dbReference type="SAM" id="Phobius"/>
    </source>
</evidence>
<dbReference type="InterPro" id="IPR003598">
    <property type="entry name" value="Ig_sub2"/>
</dbReference>
<dbReference type="PROSITE" id="PS50835">
    <property type="entry name" value="IG_LIKE"/>
    <property type="match status" value="2"/>
</dbReference>
<keyword evidence="9" id="KW-1185">Reference proteome</keyword>
<evidence type="ECO:0000259" key="7">
    <source>
        <dbReference type="PROSITE" id="PS50835"/>
    </source>
</evidence>
<dbReference type="InterPro" id="IPR013783">
    <property type="entry name" value="Ig-like_fold"/>
</dbReference>
<evidence type="ECO:0000256" key="1">
    <source>
        <dbReference type="ARBA" id="ARBA00022729"/>
    </source>
</evidence>
<dbReference type="CDD" id="cd12087">
    <property type="entry name" value="TM_EGFR-like"/>
    <property type="match status" value="1"/>
</dbReference>
<dbReference type="Gene3D" id="2.60.40.10">
    <property type="entry name" value="Immunoglobulins"/>
    <property type="match status" value="3"/>
</dbReference>
<keyword evidence="1 6" id="KW-0732">Signal</keyword>
<evidence type="ECO:0000256" key="4">
    <source>
        <dbReference type="ARBA" id="ARBA00023319"/>
    </source>
</evidence>
<reference evidence="8" key="1">
    <citation type="submission" date="2022-03" db="EMBL/GenBank/DDBJ databases">
        <authorList>
            <person name="Alioto T."/>
            <person name="Alioto T."/>
            <person name="Gomez Garrido J."/>
        </authorList>
    </citation>
    <scope>NUCLEOTIDE SEQUENCE</scope>
</reference>
<evidence type="ECO:0000256" key="3">
    <source>
        <dbReference type="ARBA" id="ARBA00023180"/>
    </source>
</evidence>
<feature type="transmembrane region" description="Helical" evidence="5">
    <location>
        <begin position="424"/>
        <end position="446"/>
    </location>
</feature>
<gene>
    <name evidence="8" type="ORF">PECUL_23A029978</name>
</gene>
<accession>A0AAD1T7H4</accession>
<keyword evidence="5" id="KW-1133">Transmembrane helix</keyword>
<keyword evidence="3" id="KW-0325">Glycoprotein</keyword>
<dbReference type="AlphaFoldDB" id="A0AAD1T7H4"/>
<dbReference type="SUPFAM" id="SSF48726">
    <property type="entry name" value="Immunoglobulin"/>
    <property type="match status" value="3"/>
</dbReference>
<organism evidence="8 9">
    <name type="scientific">Pelobates cultripes</name>
    <name type="common">Western spadefoot toad</name>
    <dbReference type="NCBI Taxonomy" id="61616"/>
    <lineage>
        <taxon>Eukaryota</taxon>
        <taxon>Metazoa</taxon>
        <taxon>Chordata</taxon>
        <taxon>Craniata</taxon>
        <taxon>Vertebrata</taxon>
        <taxon>Euteleostomi</taxon>
        <taxon>Amphibia</taxon>
        <taxon>Batrachia</taxon>
        <taxon>Anura</taxon>
        <taxon>Pelobatoidea</taxon>
        <taxon>Pelobatidae</taxon>
        <taxon>Pelobates</taxon>
    </lineage>
</organism>
<keyword evidence="4" id="KW-0393">Immunoglobulin domain</keyword>
<dbReference type="CDD" id="cd00096">
    <property type="entry name" value="Ig"/>
    <property type="match status" value="1"/>
</dbReference>
<evidence type="ECO:0000313" key="8">
    <source>
        <dbReference type="EMBL" id="CAH2319044.1"/>
    </source>
</evidence>
<dbReference type="Pfam" id="PF13927">
    <property type="entry name" value="Ig_3"/>
    <property type="match status" value="1"/>
</dbReference>
<dbReference type="InterPro" id="IPR052598">
    <property type="entry name" value="IgSF_CEA-related"/>
</dbReference>
<evidence type="ECO:0000313" key="9">
    <source>
        <dbReference type="Proteomes" id="UP001295444"/>
    </source>
</evidence>
<feature type="domain" description="Ig-like" evidence="7">
    <location>
        <begin position="130"/>
        <end position="215"/>
    </location>
</feature>
<dbReference type="InterPro" id="IPR007110">
    <property type="entry name" value="Ig-like_dom"/>
</dbReference>
<dbReference type="PANTHER" id="PTHR44337">
    <property type="entry name" value="CARCINOEMBRYONIC ANTIGEN-RELATED CELL ADHESION MOLECULE 8"/>
    <property type="match status" value="1"/>
</dbReference>
<dbReference type="InterPro" id="IPR036179">
    <property type="entry name" value="Ig-like_dom_sf"/>
</dbReference>